<dbReference type="InterPro" id="IPR000008">
    <property type="entry name" value="C2_dom"/>
</dbReference>
<comment type="caution">
    <text evidence="5">The sequence shown here is derived from an EMBL/GenBank/DDBJ whole genome shotgun (WGS) entry which is preliminary data.</text>
</comment>
<feature type="repeat" description="WD" evidence="3">
    <location>
        <begin position="1042"/>
        <end position="1083"/>
    </location>
</feature>
<evidence type="ECO:0000259" key="4">
    <source>
        <dbReference type="PROSITE" id="PS50004"/>
    </source>
</evidence>
<dbReference type="Proteomes" id="UP000623467">
    <property type="component" value="Unassembled WGS sequence"/>
</dbReference>
<name>A0A8H6YSF4_9AGAR</name>
<accession>A0A8H6YSF4</accession>
<feature type="repeat" description="WD" evidence="3">
    <location>
        <begin position="1327"/>
        <end position="1358"/>
    </location>
</feature>
<dbReference type="InterPro" id="IPR015943">
    <property type="entry name" value="WD40/YVTN_repeat-like_dom_sf"/>
</dbReference>
<evidence type="ECO:0000256" key="1">
    <source>
        <dbReference type="ARBA" id="ARBA00022574"/>
    </source>
</evidence>
<feature type="domain" description="C2" evidence="4">
    <location>
        <begin position="1"/>
        <end position="107"/>
    </location>
</feature>
<keyword evidence="2" id="KW-0677">Repeat</keyword>
<evidence type="ECO:0000313" key="6">
    <source>
        <dbReference type="Proteomes" id="UP000623467"/>
    </source>
</evidence>
<dbReference type="Gene3D" id="2.60.40.150">
    <property type="entry name" value="C2 domain"/>
    <property type="match status" value="1"/>
</dbReference>
<dbReference type="InterPro" id="IPR027417">
    <property type="entry name" value="P-loop_NTPase"/>
</dbReference>
<feature type="repeat" description="WD" evidence="3">
    <location>
        <begin position="1136"/>
        <end position="1159"/>
    </location>
</feature>
<dbReference type="CDD" id="cd00030">
    <property type="entry name" value="C2"/>
    <property type="match status" value="1"/>
</dbReference>
<dbReference type="SUPFAM" id="SSF49562">
    <property type="entry name" value="C2 domain (Calcium/lipid-binding domain, CaLB)"/>
    <property type="match status" value="1"/>
</dbReference>
<dbReference type="PROSITE" id="PS00678">
    <property type="entry name" value="WD_REPEATS_1"/>
    <property type="match status" value="4"/>
</dbReference>
<dbReference type="GO" id="GO:1990234">
    <property type="term" value="C:transferase complex"/>
    <property type="evidence" value="ECO:0007669"/>
    <property type="project" value="UniProtKB-ARBA"/>
</dbReference>
<dbReference type="InterPro" id="IPR035892">
    <property type="entry name" value="C2_domain_sf"/>
</dbReference>
<dbReference type="PANTHER" id="PTHR22847">
    <property type="entry name" value="WD40 REPEAT PROTEIN"/>
    <property type="match status" value="1"/>
</dbReference>
<organism evidence="5 6">
    <name type="scientific">Mycena sanguinolenta</name>
    <dbReference type="NCBI Taxonomy" id="230812"/>
    <lineage>
        <taxon>Eukaryota</taxon>
        <taxon>Fungi</taxon>
        <taxon>Dikarya</taxon>
        <taxon>Basidiomycota</taxon>
        <taxon>Agaricomycotina</taxon>
        <taxon>Agaricomycetes</taxon>
        <taxon>Agaricomycetidae</taxon>
        <taxon>Agaricales</taxon>
        <taxon>Marasmiineae</taxon>
        <taxon>Mycenaceae</taxon>
        <taxon>Mycena</taxon>
    </lineage>
</organism>
<dbReference type="PROSITE" id="PS50004">
    <property type="entry name" value="C2"/>
    <property type="match status" value="1"/>
</dbReference>
<feature type="repeat" description="WD" evidence="3">
    <location>
        <begin position="1366"/>
        <end position="1407"/>
    </location>
</feature>
<dbReference type="InterPro" id="IPR020472">
    <property type="entry name" value="WD40_PAC1"/>
</dbReference>
<keyword evidence="6" id="KW-1185">Reference proteome</keyword>
<feature type="repeat" description="WD" evidence="3">
    <location>
        <begin position="1009"/>
        <end position="1041"/>
    </location>
</feature>
<dbReference type="InterPro" id="IPR036322">
    <property type="entry name" value="WD40_repeat_dom_sf"/>
</dbReference>
<keyword evidence="1 3" id="KW-0853">WD repeat</keyword>
<sequence>MATSYLFHIKSASKIRWSPGHFHGATPNLYLQIEQDKRTIHRTTTIRRTLAPHWDHEQFTVSSDKLDTTISLKLFHDASVLRDTWIGSLDVKLDTLFCLYANIQLLGGDGKPACTVSVRVERITEAGAQKAIDDVQNAVLTSDLAAATLTKKADDLASGSKLAASNAMRFSSGLQTILGKLDIIVKFGNELSQVHPYANAAWKILTAVYNVVEKQQETDENVIELIDTMTDVYSFAKDVDFLSDKITRLEKAVEEITRQTLECAIFIQEYIGEGFSGRLMRDTLSNKNQEIQGLSDALLKAKDSFDHELSIQSVFFSAKMVDDVHSLVQAEKLRALNPLNIDASLRSGCLAGTRQDVVAYITEWLTTESQMTNILWLHGVAGAGKSTISTTISESFRSLHRLGASLFFDRNNPTGSTPGGVIRTIAYGLASSDALIKTAICQAITEDPTLATAPIRTQFQKLLLEPLLAARARCRGPIIIILDALDECGNADSREGLLSMIANDFSQLPSMFRFLIVSRPDSDIAGQFHGRPHISDLPLTTTEATQRDILAYLRHGMQEIRTRHARLGSDWPGEVVIRTLAEYSGGLFIWASTVCRFIRLDPKKALASVLAGESASNLDSLYAVALRNSADWEHPTFAGDAGLVLGAIVLSREPLTDRTIDRLLGFEEGRASEVLENLGCVVQWEHGHHARVLHASFSDYLTDRRRSGDNPWFIDKNIQSKVLSQGCLHILNSQLRFNICALEDSHVLNVDVPNLPARIAEYIPAELKYASLFWGHHFADTPLDNEVLEALKRLLYCRFLYWLEILSLLDQVRLAIESISLVRNHVESDKAFQDFLWDAHRFLAAFSHLIVQSVPHIYISALPLAPRQSLIRTRFISAFPNTLRFTGSAGNDWSSMLKVFKTDDPYAVYSAAFSPDGKQIVSVSGDSMYVWDSETGDILAGPCKGNSPQCSSVAFSSDGKRIVVASGPPATLAPLLSYSKNLPNGALRVWDAKTGALLAGPFGDHIFSSVVFSPDGQQIISGSYDHGVRVWDATGTQPAQVLEGHTDRVLSVAVSPHGKRIASAGADNTVRVWNPETGTAVGEPFRGHNEPISSISFSVDGTRIVSGSDDKTLRIWDTDSGSLVAGPFQGTSRFLSVAFSLDGMRIVSGSTDATVRVWDAADGTTCAGPFQGHTAWVAAVAFSPDGKRIMSAGDRSVRVWDVDKGVINEHYPAHNGFIYSVEFSPDGKRIISVAADKTLRVWDSETGAPVGGPSDRVASLSTQHHPNYSLQVWKCEPGFDHVELWQRQSASRMDVDLSSDARYIVVARGNALEVLGCDTGDLIFGPFVQHTSEITCVIVSPDSRLIASISDGLVAIWEPGSEKSTVLRPSAKVGAIVFSPDSGNLAAASWDGIVRVWDAETGALITDVIHEYPSLGIAFSPDVRHILCASIDRALRLYDSTTGTLVGEAMEGHTDALVAVGFSQDGKKIVSAGDDRTIRVWDLEHTAVDGWESNPHFKEEWIMDSPSNHILWIPPWLRQGLHLPRNSLVICSSGATKLDLSQFVHGTEWQKCIDPRFRDNLGTSWAEAES</sequence>
<dbReference type="Pfam" id="PF00400">
    <property type="entry name" value="WD40"/>
    <property type="match status" value="10"/>
</dbReference>
<feature type="repeat" description="WD" evidence="3">
    <location>
        <begin position="1085"/>
        <end position="1126"/>
    </location>
</feature>
<protein>
    <submittedName>
        <fullName evidence="5">WD40 repeat-like protein</fullName>
    </submittedName>
</protein>
<feature type="repeat" description="WD" evidence="3">
    <location>
        <begin position="1211"/>
        <end position="1252"/>
    </location>
</feature>
<dbReference type="SUPFAM" id="SSF50978">
    <property type="entry name" value="WD40 repeat-like"/>
    <property type="match status" value="1"/>
</dbReference>
<proteinExistence type="predicted"/>
<dbReference type="Pfam" id="PF00168">
    <property type="entry name" value="C2"/>
    <property type="match status" value="1"/>
</dbReference>
<dbReference type="PANTHER" id="PTHR22847:SF637">
    <property type="entry name" value="WD REPEAT DOMAIN 5B"/>
    <property type="match status" value="1"/>
</dbReference>
<reference evidence="5" key="1">
    <citation type="submission" date="2020-05" db="EMBL/GenBank/DDBJ databases">
        <title>Mycena genomes resolve the evolution of fungal bioluminescence.</title>
        <authorList>
            <person name="Tsai I.J."/>
        </authorList>
    </citation>
    <scope>NUCLEOTIDE SEQUENCE</scope>
    <source>
        <strain evidence="5">160909Yilan</strain>
    </source>
</reference>
<evidence type="ECO:0000313" key="5">
    <source>
        <dbReference type="EMBL" id="KAF7364352.1"/>
    </source>
</evidence>
<dbReference type="OrthoDB" id="163438at2759"/>
<dbReference type="InterPro" id="IPR019775">
    <property type="entry name" value="WD40_repeat_CS"/>
</dbReference>
<dbReference type="InterPro" id="IPR056884">
    <property type="entry name" value="NPHP3-like_N"/>
</dbReference>
<dbReference type="Gene3D" id="2.130.10.10">
    <property type="entry name" value="YVTN repeat-like/Quinoprotein amine dehydrogenase"/>
    <property type="match status" value="4"/>
</dbReference>
<gene>
    <name evidence="5" type="ORF">MSAN_01095600</name>
</gene>
<dbReference type="CDD" id="cd00200">
    <property type="entry name" value="WD40"/>
    <property type="match status" value="1"/>
</dbReference>
<dbReference type="PROSITE" id="PS50082">
    <property type="entry name" value="WD_REPEATS_2"/>
    <property type="match status" value="9"/>
</dbReference>
<feature type="repeat" description="WD" evidence="3">
    <location>
        <begin position="1170"/>
        <end position="1205"/>
    </location>
</feature>
<dbReference type="SMART" id="SM00320">
    <property type="entry name" value="WD40"/>
    <property type="match status" value="12"/>
</dbReference>
<dbReference type="SUPFAM" id="SSF52540">
    <property type="entry name" value="P-loop containing nucleoside triphosphate hydrolases"/>
    <property type="match status" value="1"/>
</dbReference>
<dbReference type="InterPro" id="IPR001680">
    <property type="entry name" value="WD40_rpt"/>
</dbReference>
<feature type="repeat" description="WD" evidence="3">
    <location>
        <begin position="1450"/>
        <end position="1484"/>
    </location>
</feature>
<dbReference type="PRINTS" id="PR00320">
    <property type="entry name" value="GPROTEINBRPT"/>
</dbReference>
<dbReference type="InterPro" id="IPR011047">
    <property type="entry name" value="Quinoprotein_ADH-like_sf"/>
</dbReference>
<evidence type="ECO:0000256" key="3">
    <source>
        <dbReference type="PROSITE-ProRule" id="PRU00221"/>
    </source>
</evidence>
<dbReference type="SUPFAM" id="SSF50998">
    <property type="entry name" value="Quinoprotein alcohol dehydrogenase-like"/>
    <property type="match status" value="1"/>
</dbReference>
<dbReference type="Gene3D" id="3.40.50.300">
    <property type="entry name" value="P-loop containing nucleotide triphosphate hydrolases"/>
    <property type="match status" value="1"/>
</dbReference>
<dbReference type="Pfam" id="PF24883">
    <property type="entry name" value="NPHP3_N"/>
    <property type="match status" value="1"/>
</dbReference>
<evidence type="ECO:0000256" key="2">
    <source>
        <dbReference type="ARBA" id="ARBA00022737"/>
    </source>
</evidence>
<dbReference type="PROSITE" id="PS50294">
    <property type="entry name" value="WD_REPEATS_REGION"/>
    <property type="match status" value="7"/>
</dbReference>
<dbReference type="EMBL" id="JACAZH010000007">
    <property type="protein sequence ID" value="KAF7364352.1"/>
    <property type="molecule type" value="Genomic_DNA"/>
</dbReference>